<keyword evidence="2" id="KW-0812">Transmembrane</keyword>
<feature type="region of interest" description="Disordered" evidence="1">
    <location>
        <begin position="1"/>
        <end position="129"/>
    </location>
</feature>
<feature type="transmembrane region" description="Helical" evidence="2">
    <location>
        <begin position="180"/>
        <end position="200"/>
    </location>
</feature>
<dbReference type="Proteomes" id="UP001373159">
    <property type="component" value="Unassembled WGS sequence"/>
</dbReference>
<reference evidence="3 4" key="1">
    <citation type="submission" date="2024-02" db="EMBL/GenBank/DDBJ databases">
        <title>Bifidobacterium honeyensis sp. nov., isolated from the comb honey.</title>
        <authorList>
            <person name="Liu W."/>
            <person name="Li Y."/>
        </authorList>
    </citation>
    <scope>NUCLEOTIDE SEQUENCE [LARGE SCALE GENOMIC DNA]</scope>
    <source>
        <strain evidence="3 4">IMAU50988</strain>
    </source>
</reference>
<protein>
    <recommendedName>
        <fullName evidence="5">DUF4190 domain-containing protein</fullName>
    </recommendedName>
</protein>
<keyword evidence="4" id="KW-1185">Reference proteome</keyword>
<evidence type="ECO:0000256" key="2">
    <source>
        <dbReference type="SAM" id="Phobius"/>
    </source>
</evidence>
<dbReference type="EMBL" id="JBANBB010000001">
    <property type="protein sequence ID" value="MEK0306471.1"/>
    <property type="molecule type" value="Genomic_DNA"/>
</dbReference>
<name>A0ABU8ZNZ6_9BIFI</name>
<evidence type="ECO:0008006" key="5">
    <source>
        <dbReference type="Google" id="ProtNLM"/>
    </source>
</evidence>
<evidence type="ECO:0000313" key="3">
    <source>
        <dbReference type="EMBL" id="MEK0306471.1"/>
    </source>
</evidence>
<keyword evidence="2" id="KW-1133">Transmembrane helix</keyword>
<organism evidence="3 4">
    <name type="scientific">Bifidobacterium favimelis</name>
    <dbReference type="NCBI Taxonomy" id="3122979"/>
    <lineage>
        <taxon>Bacteria</taxon>
        <taxon>Bacillati</taxon>
        <taxon>Actinomycetota</taxon>
        <taxon>Actinomycetes</taxon>
        <taxon>Bifidobacteriales</taxon>
        <taxon>Bifidobacteriaceae</taxon>
        <taxon>Bifidobacterium</taxon>
    </lineage>
</organism>
<gene>
    <name evidence="3" type="ORF">V8P97_03165</name>
</gene>
<evidence type="ECO:0000256" key="1">
    <source>
        <dbReference type="SAM" id="MobiDB-lite"/>
    </source>
</evidence>
<keyword evidence="2" id="KW-0472">Membrane</keyword>
<accession>A0ABU8ZNZ6</accession>
<feature type="transmembrane region" description="Helical" evidence="2">
    <location>
        <begin position="142"/>
        <end position="168"/>
    </location>
</feature>
<feature type="compositionally biased region" description="Gly residues" evidence="1">
    <location>
        <begin position="106"/>
        <end position="116"/>
    </location>
</feature>
<proteinExistence type="predicted"/>
<comment type="caution">
    <text evidence="3">The sequence shown here is derived from an EMBL/GenBank/DDBJ whole genome shotgun (WGS) entry which is preliminary data.</text>
</comment>
<evidence type="ECO:0000313" key="4">
    <source>
        <dbReference type="Proteomes" id="UP001373159"/>
    </source>
</evidence>
<dbReference type="RefSeq" id="WP_340468992.1">
    <property type="nucleotide sequence ID" value="NZ_JBANBB010000001.1"/>
</dbReference>
<sequence>MTDHHDEVSQAGQGGRTGGDEPAYGQRVEPEYGARASQYPGWDPYVFGRPDDDGGANRQKGETASQAGRPNPFFSPARGGDAPQANGPGQIRQGGGRPGPGPSPAGQGGGPAGSGQGWQPPLNEADLADPSKNPFYGHYDPFAFVSLFMAIIIPVPLIPAVLGAISIYRIHVLHMKGTGVAVAAVVINVLWTLFLLWMVFTGNTPAMFGDMNLPNVGGDGVSA</sequence>